<dbReference type="Proteomes" id="UP001596996">
    <property type="component" value="Unassembled WGS sequence"/>
</dbReference>
<dbReference type="Pfam" id="PF10119">
    <property type="entry name" value="MethyTransf_Reg"/>
    <property type="match status" value="1"/>
</dbReference>
<dbReference type="Pfam" id="PF08242">
    <property type="entry name" value="Methyltransf_12"/>
    <property type="match status" value="1"/>
</dbReference>
<dbReference type="InterPro" id="IPR050723">
    <property type="entry name" value="CFA/CMAS"/>
</dbReference>
<dbReference type="EMBL" id="JBHTJN010000011">
    <property type="protein sequence ID" value="MFD0966453.1"/>
    <property type="molecule type" value="Genomic_DNA"/>
</dbReference>
<dbReference type="InterPro" id="IPR029063">
    <property type="entry name" value="SAM-dependent_MTases_sf"/>
</dbReference>
<keyword evidence="3" id="KW-0489">Methyltransferase</keyword>
<evidence type="ECO:0000313" key="4">
    <source>
        <dbReference type="Proteomes" id="UP001596996"/>
    </source>
</evidence>
<dbReference type="GO" id="GO:0008168">
    <property type="term" value="F:methyltransferase activity"/>
    <property type="evidence" value="ECO:0007669"/>
    <property type="project" value="UniProtKB-KW"/>
</dbReference>
<sequence>MNDKNTYNIVPYFSKSFSETTPIKQASCLKLLGFDAPDITKARILELGCSYGGNIIPLAINYPNCEIVGVDLSQLQIEEGSNIIDYLKLDNIKLYHKNILDIDESFGKFDYIICHGVYSWVPDNVKEGILKVISNHLTDTGSALVSYNCYPGWKKIDILRDAMKFRIDGLREMGIEISENQAVSYGIGILDFLKEHSLLSSEVKDRIDLISSKSNHYIYHEYLEEYNDPLYFTQFAKQLEKQGLIHVIDTHIKKSTIIFNTPQSDSLEKECENNYIMKEQYLDFLHDVQFRHSIITKATNKSKINLTNTVICEHLAEMYVRGRLAKAGNDDYFNDLCLTETNLNLAMLKYISDAYPNTIQVRELMEKFGENVCSEIIQLIYHRHIKFYHIDLKWKNSLSGEVKLKPAINRYLQYFSECEKPAITLANFENDIINVELSQEIYSIFNLFDGTKTKEEITQFVIENYQWNNKPASEFKIEVEKLVNSIEDLIITNMFNE</sequence>
<dbReference type="GO" id="GO:0032259">
    <property type="term" value="P:methylation"/>
    <property type="evidence" value="ECO:0007669"/>
    <property type="project" value="UniProtKB-KW"/>
</dbReference>
<name>A0ABW3I9J4_9PAST</name>
<feature type="domain" description="Methyltransferase regulatory" evidence="2">
    <location>
        <begin position="215"/>
        <end position="297"/>
    </location>
</feature>
<dbReference type="InterPro" id="IPR018773">
    <property type="entry name" value="MeTrfase_reg_dom_prd"/>
</dbReference>
<keyword evidence="4" id="KW-1185">Reference proteome</keyword>
<dbReference type="RefSeq" id="WP_380820713.1">
    <property type="nucleotide sequence ID" value="NZ_JBHTJN010000011.1"/>
</dbReference>
<dbReference type="CDD" id="cd02440">
    <property type="entry name" value="AdoMet_MTases"/>
    <property type="match status" value="1"/>
</dbReference>
<dbReference type="PANTHER" id="PTHR43667">
    <property type="entry name" value="CYCLOPROPANE-FATTY-ACYL-PHOSPHOLIPID SYNTHASE"/>
    <property type="match status" value="1"/>
</dbReference>
<evidence type="ECO:0000313" key="3">
    <source>
        <dbReference type="EMBL" id="MFD0966453.1"/>
    </source>
</evidence>
<evidence type="ECO:0000259" key="2">
    <source>
        <dbReference type="Pfam" id="PF10119"/>
    </source>
</evidence>
<dbReference type="InterPro" id="IPR013217">
    <property type="entry name" value="Methyltransf_12"/>
</dbReference>
<reference evidence="4" key="1">
    <citation type="journal article" date="2019" name="Int. J. Syst. Evol. Microbiol.">
        <title>The Global Catalogue of Microorganisms (GCM) 10K type strain sequencing project: providing services to taxonomists for standard genome sequencing and annotation.</title>
        <authorList>
            <consortium name="The Broad Institute Genomics Platform"/>
            <consortium name="The Broad Institute Genome Sequencing Center for Infectious Disease"/>
            <person name="Wu L."/>
            <person name="Ma J."/>
        </authorList>
    </citation>
    <scope>NUCLEOTIDE SEQUENCE [LARGE SCALE GENOMIC DNA]</scope>
    <source>
        <strain evidence="4">CCUG 61707</strain>
    </source>
</reference>
<keyword evidence="3" id="KW-0808">Transferase</keyword>
<dbReference type="PANTHER" id="PTHR43667:SF2">
    <property type="entry name" value="FATTY ACID C-METHYL TRANSFERASE"/>
    <property type="match status" value="1"/>
</dbReference>
<proteinExistence type="predicted"/>
<feature type="domain" description="Methyltransferase type 12" evidence="1">
    <location>
        <begin position="45"/>
        <end position="141"/>
    </location>
</feature>
<evidence type="ECO:0000259" key="1">
    <source>
        <dbReference type="Pfam" id="PF08242"/>
    </source>
</evidence>
<accession>A0ABW3I9J4</accession>
<dbReference type="SUPFAM" id="SSF53335">
    <property type="entry name" value="S-adenosyl-L-methionine-dependent methyltransferases"/>
    <property type="match status" value="1"/>
</dbReference>
<organism evidence="3 4">
    <name type="scientific">Seminibacterium arietis</name>
    <dbReference type="NCBI Taxonomy" id="1173502"/>
    <lineage>
        <taxon>Bacteria</taxon>
        <taxon>Pseudomonadati</taxon>
        <taxon>Pseudomonadota</taxon>
        <taxon>Gammaproteobacteria</taxon>
        <taxon>Pasteurellales</taxon>
        <taxon>Pasteurellaceae</taxon>
        <taxon>Seminibacterium</taxon>
    </lineage>
</organism>
<protein>
    <submittedName>
        <fullName evidence="3">Methyltransferase regulatory domain-containing protein</fullName>
    </submittedName>
</protein>
<comment type="caution">
    <text evidence="3">The sequence shown here is derived from an EMBL/GenBank/DDBJ whole genome shotgun (WGS) entry which is preliminary data.</text>
</comment>
<gene>
    <name evidence="3" type="ORF">ACFQ02_06310</name>
</gene>
<dbReference type="Gene3D" id="3.40.50.150">
    <property type="entry name" value="Vaccinia Virus protein VP39"/>
    <property type="match status" value="1"/>
</dbReference>